<reference evidence="1" key="1">
    <citation type="journal article" date="2014" name="Int. J. Syst. Evol. Microbiol.">
        <title>Complete genome sequence of Corynebacterium casei LMG S-19264T (=DSM 44701T), isolated from a smear-ripened cheese.</title>
        <authorList>
            <consortium name="US DOE Joint Genome Institute (JGI-PGF)"/>
            <person name="Walter F."/>
            <person name="Albersmeier A."/>
            <person name="Kalinowski J."/>
            <person name="Ruckert C."/>
        </authorList>
    </citation>
    <scope>NUCLEOTIDE SEQUENCE</scope>
    <source>
        <strain evidence="1">VKM B-2484</strain>
    </source>
</reference>
<dbReference type="AlphaFoldDB" id="A0A9W6JBT5"/>
<evidence type="ECO:0000313" key="2">
    <source>
        <dbReference type="Proteomes" id="UP001143370"/>
    </source>
</evidence>
<comment type="caution">
    <text evidence="1">The sequence shown here is derived from an EMBL/GenBank/DDBJ whole genome shotgun (WGS) entry which is preliminary data.</text>
</comment>
<dbReference type="RefSeq" id="WP_213371406.1">
    <property type="nucleotide sequence ID" value="NZ_BSFJ01000018.1"/>
</dbReference>
<dbReference type="Gene3D" id="1.10.260.40">
    <property type="entry name" value="lambda repressor-like DNA-binding domains"/>
    <property type="match status" value="1"/>
</dbReference>
<dbReference type="GO" id="GO:0003677">
    <property type="term" value="F:DNA binding"/>
    <property type="evidence" value="ECO:0007669"/>
    <property type="project" value="InterPro"/>
</dbReference>
<dbReference type="Proteomes" id="UP001143370">
    <property type="component" value="Unassembled WGS sequence"/>
</dbReference>
<name>A0A9W6JBT5_9HYPH</name>
<reference evidence="1" key="2">
    <citation type="submission" date="2023-01" db="EMBL/GenBank/DDBJ databases">
        <authorList>
            <person name="Sun Q."/>
            <person name="Evtushenko L."/>
        </authorList>
    </citation>
    <scope>NUCLEOTIDE SEQUENCE</scope>
    <source>
        <strain evidence="1">VKM B-2484</strain>
    </source>
</reference>
<dbReference type="EMBL" id="BSFJ01000018">
    <property type="protein sequence ID" value="GLK72743.1"/>
    <property type="molecule type" value="Genomic_DNA"/>
</dbReference>
<organism evidence="1 2">
    <name type="scientific">Ancylobacter dichloromethanicus</name>
    <dbReference type="NCBI Taxonomy" id="518825"/>
    <lineage>
        <taxon>Bacteria</taxon>
        <taxon>Pseudomonadati</taxon>
        <taxon>Pseudomonadota</taxon>
        <taxon>Alphaproteobacteria</taxon>
        <taxon>Hyphomicrobiales</taxon>
        <taxon>Xanthobacteraceae</taxon>
        <taxon>Ancylobacter</taxon>
    </lineage>
</organism>
<evidence type="ECO:0000313" key="1">
    <source>
        <dbReference type="EMBL" id="GLK72743.1"/>
    </source>
</evidence>
<dbReference type="InterPro" id="IPR010982">
    <property type="entry name" value="Lambda_DNA-bd_dom_sf"/>
</dbReference>
<gene>
    <name evidence="1" type="ORF">GCM10017643_28590</name>
</gene>
<accession>A0A9W6JBT5</accession>
<keyword evidence="2" id="KW-1185">Reference proteome</keyword>
<sequence>MTPEEFQQALAKLGYTPAGIAKLIGVDVRTARRWSTGAKPIPESVAEQLDSIVRSGVVTPELAAQIRAVRSGEVPEPETSRFVWVQRRDDDPHWTVAEHDLVADVFYLPGRLERFTADALVIGPVIIAPPG</sequence>
<protein>
    <submittedName>
        <fullName evidence="1">Uncharacterized protein</fullName>
    </submittedName>
</protein>
<proteinExistence type="predicted"/>